<organism evidence="2">
    <name type="scientific">Alloyangia mangrovi</name>
    <dbReference type="NCBI Taxonomy" id="1779329"/>
    <lineage>
        <taxon>Bacteria</taxon>
        <taxon>Pseudomonadati</taxon>
        <taxon>Pseudomonadota</taxon>
        <taxon>Alphaproteobacteria</taxon>
        <taxon>Rhodobacterales</taxon>
        <taxon>Roseobacteraceae</taxon>
        <taxon>Alloyangia</taxon>
    </lineage>
</organism>
<feature type="domain" description="Cupin type-2" evidence="1">
    <location>
        <begin position="212"/>
        <end position="275"/>
    </location>
</feature>
<comment type="caution">
    <text evidence="2">The sequence shown here is derived from an EMBL/GenBank/DDBJ whole genome shotgun (WGS) entry which is preliminary data.</text>
</comment>
<dbReference type="Gene3D" id="2.60.120.10">
    <property type="entry name" value="Jelly Rolls"/>
    <property type="match status" value="2"/>
</dbReference>
<dbReference type="PANTHER" id="PTHR36114">
    <property type="entry name" value="16.7 KDA PROTEIN IN WHIE LOCUS"/>
    <property type="match status" value="1"/>
</dbReference>
<dbReference type="AlphaFoldDB" id="A0A2A3JXZ6"/>
<dbReference type="EMBL" id="NTHN01000076">
    <property type="protein sequence ID" value="PBD20076.1"/>
    <property type="molecule type" value="Genomic_DNA"/>
</dbReference>
<evidence type="ECO:0000259" key="1">
    <source>
        <dbReference type="Pfam" id="PF07883"/>
    </source>
</evidence>
<proteinExistence type="predicted"/>
<dbReference type="InterPro" id="IPR013096">
    <property type="entry name" value="Cupin_2"/>
</dbReference>
<dbReference type="PANTHER" id="PTHR36114:SF1">
    <property type="entry name" value="16.7 KDA PROTEIN IN WHIE LOCUS"/>
    <property type="match status" value="1"/>
</dbReference>
<gene>
    <name evidence="2" type="ORF">CLG85_05850</name>
</gene>
<dbReference type="InterPro" id="IPR011051">
    <property type="entry name" value="RmlC_Cupin_sf"/>
</dbReference>
<dbReference type="InterPro" id="IPR052044">
    <property type="entry name" value="PKS_Associated_Protein"/>
</dbReference>
<evidence type="ECO:0000313" key="2">
    <source>
        <dbReference type="EMBL" id="PBD20076.1"/>
    </source>
</evidence>
<dbReference type="OrthoDB" id="9811153at2"/>
<accession>A0A2A3JXZ6</accession>
<reference evidence="2" key="1">
    <citation type="submission" date="2017-09" db="EMBL/GenBank/DDBJ databases">
        <title>Yangia sp. SAOS 153D whole genome sequencing.</title>
        <authorList>
            <person name="Verma A."/>
            <person name="Krishnamurthi S."/>
        </authorList>
    </citation>
    <scope>NUCLEOTIDE SEQUENCE [LARGE SCALE GENOMIC DNA]</scope>
    <source>
        <strain evidence="2">SAOS 153D</strain>
    </source>
</reference>
<dbReference type="InterPro" id="IPR014710">
    <property type="entry name" value="RmlC-like_jellyroll"/>
</dbReference>
<name>A0A2A3JXZ6_9RHOB</name>
<dbReference type="SUPFAM" id="SSF51182">
    <property type="entry name" value="RmlC-like cupins"/>
    <property type="match status" value="2"/>
</dbReference>
<dbReference type="Pfam" id="PF07883">
    <property type="entry name" value="Cupin_2"/>
    <property type="match status" value="1"/>
</dbReference>
<sequence length="334" mass="36375">MESAMNIDKAMEAFKGPKAVILPDQGQSFTYGEKRIPALLKLAPGQYPHYKFSAVRFDLAPGQNLDLMATRLAGRMLYCLEGNGAIYLNGKKFPFFEECFAHVGEGHYSEVKNTGSTPLQVFSFVFGPSLEGGAGIADGAEPHVSINPATKASLGLLTREEAAALSDDARGVLSHQLPDTGPSFWQARPSAGWVEVKLAPFTHDVHHYALLMQTLYPGAAVREHAHNQLNEFFIITRGTARASLDGAEATCPKGSVIIIGRNVWHWWGNPGEVNAQNFAIIDPPGVEGALALTGRERRHDEPWPDDIERSPETGRILHERYGFVIKDGSADATA</sequence>
<protein>
    <recommendedName>
        <fullName evidence="1">Cupin type-2 domain-containing protein</fullName>
    </recommendedName>
</protein>